<protein>
    <submittedName>
        <fullName evidence="1">Uncharacterized protein</fullName>
    </submittedName>
</protein>
<sequence length="137" mass="15965">MGKKFMRFIDAAQRRIVVERPEARNAPGVTEVVFQIQGIEIALGETTQFTFYHDMADRGVRMGKTPGLSVWQRLRRQPALIGSMRLIDENRCDLELWDDSFMVLSFDRDADDVLLREMEIMMMSAGYHWHIEESQPN</sequence>
<evidence type="ECO:0000313" key="1">
    <source>
        <dbReference type="EMBL" id="MBO1318837.1"/>
    </source>
</evidence>
<proteinExistence type="predicted"/>
<comment type="caution">
    <text evidence="1">The sequence shown here is derived from an EMBL/GenBank/DDBJ whole genome shotgun (WGS) entry which is preliminary data.</text>
</comment>
<organism evidence="1 2">
    <name type="scientific">Acanthopleuribacter pedis</name>
    <dbReference type="NCBI Taxonomy" id="442870"/>
    <lineage>
        <taxon>Bacteria</taxon>
        <taxon>Pseudomonadati</taxon>
        <taxon>Acidobacteriota</taxon>
        <taxon>Holophagae</taxon>
        <taxon>Acanthopleuribacterales</taxon>
        <taxon>Acanthopleuribacteraceae</taxon>
        <taxon>Acanthopleuribacter</taxon>
    </lineage>
</organism>
<reference evidence="1" key="1">
    <citation type="submission" date="2021-03" db="EMBL/GenBank/DDBJ databases">
        <authorList>
            <person name="Wang G."/>
        </authorList>
    </citation>
    <scope>NUCLEOTIDE SEQUENCE</scope>
    <source>
        <strain evidence="1">KCTC 12899</strain>
    </source>
</reference>
<keyword evidence="2" id="KW-1185">Reference proteome</keyword>
<dbReference type="AlphaFoldDB" id="A0A8J7Q638"/>
<gene>
    <name evidence="1" type="ORF">J3U88_10215</name>
</gene>
<dbReference type="RefSeq" id="WP_207858635.1">
    <property type="nucleotide sequence ID" value="NZ_JAFREP010000007.1"/>
</dbReference>
<evidence type="ECO:0000313" key="2">
    <source>
        <dbReference type="Proteomes" id="UP000664417"/>
    </source>
</evidence>
<name>A0A8J7Q638_9BACT</name>
<dbReference type="EMBL" id="JAFREP010000007">
    <property type="protein sequence ID" value="MBO1318837.1"/>
    <property type="molecule type" value="Genomic_DNA"/>
</dbReference>
<dbReference type="Proteomes" id="UP000664417">
    <property type="component" value="Unassembled WGS sequence"/>
</dbReference>
<accession>A0A8J7Q638</accession>